<evidence type="ECO:0000256" key="2">
    <source>
        <dbReference type="ARBA" id="ARBA00023121"/>
    </source>
</evidence>
<accession>A0A5N1GL65</accession>
<dbReference type="NCBIfam" id="TIGR00762">
    <property type="entry name" value="DegV"/>
    <property type="match status" value="1"/>
</dbReference>
<dbReference type="Pfam" id="PF02645">
    <property type="entry name" value="DegV"/>
    <property type="match status" value="1"/>
</dbReference>
<dbReference type="PANTHER" id="PTHR33434">
    <property type="entry name" value="DEGV DOMAIN-CONTAINING PROTEIN DR_1986-RELATED"/>
    <property type="match status" value="1"/>
</dbReference>
<dbReference type="Proteomes" id="UP000327148">
    <property type="component" value="Unassembled WGS sequence"/>
</dbReference>
<dbReference type="EMBL" id="VYWO01000003">
    <property type="protein sequence ID" value="KAA9300781.1"/>
    <property type="molecule type" value="Genomic_DNA"/>
</dbReference>
<gene>
    <name evidence="3" type="ORF">F6I03_05605</name>
</gene>
<dbReference type="OrthoDB" id="9775494at2"/>
<proteinExistence type="predicted"/>
<reference evidence="3 4" key="1">
    <citation type="submission" date="2019-09" db="EMBL/GenBank/DDBJ databases">
        <title>Draft genome sequence assemblies of isolates from the urinary tract.</title>
        <authorList>
            <person name="Mores C.R."/>
            <person name="Putonti C."/>
            <person name="Wolfe A.J."/>
        </authorList>
    </citation>
    <scope>NUCLEOTIDE SEQUENCE [LARGE SCALE GENOMIC DNA]</scope>
    <source>
        <strain evidence="3 4">UMB623</strain>
    </source>
</reference>
<protein>
    <submittedName>
        <fullName evidence="3">DegV family protein</fullName>
    </submittedName>
</protein>
<dbReference type="STRING" id="119206.AWM72_01915"/>
<name>A0A5N1GL65_9LACT</name>
<dbReference type="PROSITE" id="PS51482">
    <property type="entry name" value="DEGV"/>
    <property type="match status" value="1"/>
</dbReference>
<dbReference type="SUPFAM" id="SSF82549">
    <property type="entry name" value="DAK1/DegV-like"/>
    <property type="match status" value="1"/>
</dbReference>
<dbReference type="InterPro" id="IPR050270">
    <property type="entry name" value="DegV_domain_contain"/>
</dbReference>
<evidence type="ECO:0000256" key="1">
    <source>
        <dbReference type="ARBA" id="ARBA00003238"/>
    </source>
</evidence>
<dbReference type="GO" id="GO:0008289">
    <property type="term" value="F:lipid binding"/>
    <property type="evidence" value="ECO:0007669"/>
    <property type="project" value="UniProtKB-KW"/>
</dbReference>
<sequence length="292" mass="32285">MKAAFIIDSTASLPDDLRARENVFQVDLTMRFPDGKEFADTAEPQAAQAFYDYLEASPELPKSSQPEPLAFYQRAQEIIAAGYDTVFAIFLSGQISGTLRTARMVLDEFADQFKTYYIDSKGTSYQMQHILIEGLDMVESAWPANRLAEELQWIGDNSRVYVMIQDLDTFVKGGRASSLTAKLGSLLRINVVAYFNAAGEVVLYDKLRTKKKVIQAYQDLVDEALATYPQGIRLAFAHGGVPEEAEEFKAAIHGQHPELDCMIGYLTPVLGTHGGKGSIGMGTLAKHRPLTD</sequence>
<comment type="function">
    <text evidence="1">May bind long-chain fatty acids, such as palmitate, and may play a role in lipid transport or fatty acid metabolism.</text>
</comment>
<dbReference type="Gene3D" id="3.40.50.10170">
    <property type="match status" value="1"/>
</dbReference>
<dbReference type="InterPro" id="IPR043168">
    <property type="entry name" value="DegV_C"/>
</dbReference>
<organism evidence="3 4">
    <name type="scientific">Aerococcus sanguinicola</name>
    <dbReference type="NCBI Taxonomy" id="119206"/>
    <lineage>
        <taxon>Bacteria</taxon>
        <taxon>Bacillati</taxon>
        <taxon>Bacillota</taxon>
        <taxon>Bacilli</taxon>
        <taxon>Lactobacillales</taxon>
        <taxon>Aerococcaceae</taxon>
        <taxon>Aerococcus</taxon>
    </lineage>
</organism>
<dbReference type="PANTHER" id="PTHR33434:SF2">
    <property type="entry name" value="FATTY ACID-BINDING PROTEIN TM_1468"/>
    <property type="match status" value="1"/>
</dbReference>
<keyword evidence="2" id="KW-0446">Lipid-binding</keyword>
<dbReference type="RefSeq" id="WP_070430534.1">
    <property type="nucleotide sequence ID" value="NZ_VYWO01000003.1"/>
</dbReference>
<dbReference type="Gene3D" id="3.30.1180.10">
    <property type="match status" value="1"/>
</dbReference>
<dbReference type="AlphaFoldDB" id="A0A5N1GL65"/>
<evidence type="ECO:0000313" key="4">
    <source>
        <dbReference type="Proteomes" id="UP000327148"/>
    </source>
</evidence>
<evidence type="ECO:0000313" key="3">
    <source>
        <dbReference type="EMBL" id="KAA9300781.1"/>
    </source>
</evidence>
<dbReference type="InterPro" id="IPR003797">
    <property type="entry name" value="DegV"/>
</dbReference>
<comment type="caution">
    <text evidence="3">The sequence shown here is derived from an EMBL/GenBank/DDBJ whole genome shotgun (WGS) entry which is preliminary data.</text>
</comment>